<dbReference type="Gene3D" id="2.40.50.140">
    <property type="entry name" value="Nucleic acid-binding proteins"/>
    <property type="match status" value="1"/>
</dbReference>
<feature type="region of interest" description="Disordered" evidence="4">
    <location>
        <begin position="105"/>
        <end position="146"/>
    </location>
</feature>
<dbReference type="PIRSF" id="PIRSF002070">
    <property type="entry name" value="SSB"/>
    <property type="match status" value="1"/>
</dbReference>
<dbReference type="Pfam" id="PF00436">
    <property type="entry name" value="SSB"/>
    <property type="match status" value="1"/>
</dbReference>
<dbReference type="GO" id="GO:0006260">
    <property type="term" value="P:DNA replication"/>
    <property type="evidence" value="ECO:0007669"/>
    <property type="project" value="InterPro"/>
</dbReference>
<keyword evidence="6" id="KW-1185">Reference proteome</keyword>
<dbReference type="PANTHER" id="PTHR10302:SF27">
    <property type="entry name" value="SINGLE-STRANDED DNA-BINDING PROTEIN"/>
    <property type="match status" value="1"/>
</dbReference>
<evidence type="ECO:0000313" key="5">
    <source>
        <dbReference type="EMBL" id="QTL99820.1"/>
    </source>
</evidence>
<dbReference type="GO" id="GO:0009295">
    <property type="term" value="C:nucleoid"/>
    <property type="evidence" value="ECO:0007669"/>
    <property type="project" value="TreeGrafter"/>
</dbReference>
<sequence length="146" mass="16585">MLNHIVLIGRLVRDPELRYISNGTAVSNFTLAVERNYTNQQGERDVDFIRIVTWRKLAETCAHHLGKGRLVAVEGSLQISSSEKDGRTYTNPQVIANEVRFLDWPNDNNRDNRSTNNTNATNNNNNDSGNDTTDNFDIDDNFDVPF</sequence>
<dbReference type="EMBL" id="CP046640">
    <property type="protein sequence ID" value="QTL99820.1"/>
    <property type="molecule type" value="Genomic_DNA"/>
</dbReference>
<dbReference type="SUPFAM" id="SSF50249">
    <property type="entry name" value="Nucleic acid-binding proteins"/>
    <property type="match status" value="1"/>
</dbReference>
<dbReference type="InterPro" id="IPR012340">
    <property type="entry name" value="NA-bd_OB-fold"/>
</dbReference>
<evidence type="ECO:0000256" key="4">
    <source>
        <dbReference type="SAM" id="MobiDB-lite"/>
    </source>
</evidence>
<dbReference type="AlphaFoldDB" id="A0A8A7KEX8"/>
<dbReference type="InterPro" id="IPR011344">
    <property type="entry name" value="ssDNA-bd"/>
</dbReference>
<dbReference type="RefSeq" id="WP_230868143.1">
    <property type="nucleotide sequence ID" value="NZ_CP046640.1"/>
</dbReference>
<evidence type="ECO:0000256" key="1">
    <source>
        <dbReference type="ARBA" id="ARBA00023125"/>
    </source>
</evidence>
<keyword evidence="1 2" id="KW-0238">DNA-binding</keyword>
<dbReference type="PANTHER" id="PTHR10302">
    <property type="entry name" value="SINGLE-STRANDED DNA-BINDING PROTEIN"/>
    <property type="match status" value="1"/>
</dbReference>
<organism evidence="5 6">
    <name type="scientific">Iocasia fonsfrigidae</name>
    <dbReference type="NCBI Taxonomy" id="2682810"/>
    <lineage>
        <taxon>Bacteria</taxon>
        <taxon>Bacillati</taxon>
        <taxon>Bacillota</taxon>
        <taxon>Clostridia</taxon>
        <taxon>Halanaerobiales</taxon>
        <taxon>Halanaerobiaceae</taxon>
        <taxon>Iocasia</taxon>
    </lineage>
</organism>
<proteinExistence type="inferred from homology"/>
<reference evidence="5" key="1">
    <citation type="submission" date="2019-12" db="EMBL/GenBank/DDBJ databases">
        <authorList>
            <person name="zhang j."/>
            <person name="sun C.M."/>
        </authorList>
    </citation>
    <scope>NUCLEOTIDE SEQUENCE</scope>
    <source>
        <strain evidence="5">NS-1</strain>
    </source>
</reference>
<dbReference type="HAMAP" id="MF_00984">
    <property type="entry name" value="SSB"/>
    <property type="match status" value="1"/>
</dbReference>
<evidence type="ECO:0000256" key="2">
    <source>
        <dbReference type="HAMAP-Rule" id="MF_00984"/>
    </source>
</evidence>
<name>A0A8A7KEX8_9FIRM</name>
<dbReference type="CDD" id="cd04496">
    <property type="entry name" value="SSB_OBF"/>
    <property type="match status" value="1"/>
</dbReference>
<dbReference type="InterPro" id="IPR000424">
    <property type="entry name" value="Primosome_PriB/ssb"/>
</dbReference>
<dbReference type="NCBIfam" id="TIGR00621">
    <property type="entry name" value="ssb"/>
    <property type="match status" value="1"/>
</dbReference>
<evidence type="ECO:0000313" key="6">
    <source>
        <dbReference type="Proteomes" id="UP000665020"/>
    </source>
</evidence>
<comment type="subunit">
    <text evidence="2">Homotetramer.</text>
</comment>
<dbReference type="Proteomes" id="UP000665020">
    <property type="component" value="Chromosome"/>
</dbReference>
<comment type="caution">
    <text evidence="2">Lacks conserved residue(s) required for the propagation of feature annotation.</text>
</comment>
<dbReference type="KEGG" id="ifn:GM661_18600"/>
<accession>A0A8A7KEX8</accession>
<gene>
    <name evidence="5" type="primary">ssb</name>
    <name evidence="5" type="ORF">GM661_18600</name>
</gene>
<evidence type="ECO:0000256" key="3">
    <source>
        <dbReference type="PIRNR" id="PIRNR002070"/>
    </source>
</evidence>
<dbReference type="GO" id="GO:0003697">
    <property type="term" value="F:single-stranded DNA binding"/>
    <property type="evidence" value="ECO:0007669"/>
    <property type="project" value="UniProtKB-UniRule"/>
</dbReference>
<feature type="compositionally biased region" description="Low complexity" evidence="4">
    <location>
        <begin position="114"/>
        <end position="133"/>
    </location>
</feature>
<feature type="compositionally biased region" description="Acidic residues" evidence="4">
    <location>
        <begin position="134"/>
        <end position="146"/>
    </location>
</feature>
<protein>
    <recommendedName>
        <fullName evidence="2 3">Single-stranded DNA-binding protein</fullName>
        <shortName evidence="2">SSB</shortName>
    </recommendedName>
</protein>